<dbReference type="VEuPathDB" id="FungiDB:AB675_8124"/>
<dbReference type="PANTHER" id="PTHR45931:SF3">
    <property type="entry name" value="RING ZINC FINGER-CONTAINING PROTEIN"/>
    <property type="match status" value="1"/>
</dbReference>
<dbReference type="InterPro" id="IPR051834">
    <property type="entry name" value="RING_finger_E3_ligase"/>
</dbReference>
<keyword evidence="8" id="KW-1185">Reference proteome</keyword>
<dbReference type="GO" id="GO:0005634">
    <property type="term" value="C:nucleus"/>
    <property type="evidence" value="ECO:0007669"/>
    <property type="project" value="TreeGrafter"/>
</dbReference>
<dbReference type="SMART" id="SM00184">
    <property type="entry name" value="RING"/>
    <property type="match status" value="1"/>
</dbReference>
<feature type="compositionally biased region" description="Pro residues" evidence="5">
    <location>
        <begin position="85"/>
        <end position="95"/>
    </location>
</feature>
<evidence type="ECO:0000256" key="5">
    <source>
        <dbReference type="SAM" id="MobiDB-lite"/>
    </source>
</evidence>
<dbReference type="InterPro" id="IPR013083">
    <property type="entry name" value="Znf_RING/FYVE/PHD"/>
</dbReference>
<dbReference type="Pfam" id="PF13639">
    <property type="entry name" value="zf-RING_2"/>
    <property type="match status" value="1"/>
</dbReference>
<dbReference type="GO" id="GO:0008270">
    <property type="term" value="F:zinc ion binding"/>
    <property type="evidence" value="ECO:0007669"/>
    <property type="project" value="UniProtKB-KW"/>
</dbReference>
<keyword evidence="1" id="KW-0479">Metal-binding</keyword>
<evidence type="ECO:0000259" key="6">
    <source>
        <dbReference type="PROSITE" id="PS50089"/>
    </source>
</evidence>
<name>A0A0N0NNB8_9EURO</name>
<feature type="region of interest" description="Disordered" evidence="5">
    <location>
        <begin position="207"/>
        <end position="229"/>
    </location>
</feature>
<reference evidence="7 8" key="1">
    <citation type="submission" date="2015-06" db="EMBL/GenBank/DDBJ databases">
        <title>Draft genome of the ant-associated black yeast Phialophora attae CBS 131958.</title>
        <authorList>
            <person name="Moreno L.F."/>
            <person name="Stielow B.J."/>
            <person name="de Hoog S."/>
            <person name="Vicente V.A."/>
            <person name="Weiss V.A."/>
            <person name="de Vries M."/>
            <person name="Cruz L.M."/>
            <person name="Souza E.M."/>
        </authorList>
    </citation>
    <scope>NUCLEOTIDE SEQUENCE [LARGE SCALE GENOMIC DNA]</scope>
    <source>
        <strain evidence="7 8">CBS 131958</strain>
    </source>
</reference>
<keyword evidence="3" id="KW-0862">Zinc</keyword>
<gene>
    <name evidence="7" type="ORF">AB675_8124</name>
</gene>
<comment type="caution">
    <text evidence="7">The sequence shown here is derived from an EMBL/GenBank/DDBJ whole genome shotgun (WGS) entry which is preliminary data.</text>
</comment>
<dbReference type="GeneID" id="28740425"/>
<keyword evidence="2 4" id="KW-0863">Zinc-finger</keyword>
<organism evidence="7 8">
    <name type="scientific">Cyphellophora attinorum</name>
    <dbReference type="NCBI Taxonomy" id="1664694"/>
    <lineage>
        <taxon>Eukaryota</taxon>
        <taxon>Fungi</taxon>
        <taxon>Dikarya</taxon>
        <taxon>Ascomycota</taxon>
        <taxon>Pezizomycotina</taxon>
        <taxon>Eurotiomycetes</taxon>
        <taxon>Chaetothyriomycetidae</taxon>
        <taxon>Chaetothyriales</taxon>
        <taxon>Cyphellophoraceae</taxon>
        <taxon>Cyphellophora</taxon>
    </lineage>
</organism>
<feature type="region of interest" description="Disordered" evidence="5">
    <location>
        <begin position="43"/>
        <end position="112"/>
    </location>
</feature>
<evidence type="ECO:0000256" key="3">
    <source>
        <dbReference type="ARBA" id="ARBA00022833"/>
    </source>
</evidence>
<accession>A0A0N0NNB8</accession>
<dbReference type="EMBL" id="LFJN01000010">
    <property type="protein sequence ID" value="KPI41189.1"/>
    <property type="molecule type" value="Genomic_DNA"/>
</dbReference>
<dbReference type="InterPro" id="IPR001841">
    <property type="entry name" value="Znf_RING"/>
</dbReference>
<feature type="domain" description="RING-type" evidence="6">
    <location>
        <begin position="280"/>
        <end position="325"/>
    </location>
</feature>
<dbReference type="GO" id="GO:0006511">
    <property type="term" value="P:ubiquitin-dependent protein catabolic process"/>
    <property type="evidence" value="ECO:0007669"/>
    <property type="project" value="TreeGrafter"/>
</dbReference>
<evidence type="ECO:0000256" key="2">
    <source>
        <dbReference type="ARBA" id="ARBA00022771"/>
    </source>
</evidence>
<protein>
    <recommendedName>
        <fullName evidence="6">RING-type domain-containing protein</fullName>
    </recommendedName>
</protein>
<sequence>MSSINHNHNFPVTAASETMVRGDQNSYGHDYVQSMARWRRLASPTATSHLPRSPISPPSPPLVAAESPQSPIWPPSPPLMTAGPPQSPIWPPSSPPMTAEPSQSPFWSLSRPPMTAANARRQRIIREDLADDSDSDAESFILPPAIRESLVEDSDVAVEIAQTRESLVEDSDSDAESFMLPPQDHLPTTAPDVEAWLLQDIAEQELPSTGMTQTPRRHGTNPTDPNPGTPVIDDRFITHQWTTSSQHANPSELITIHNGPFPETHIPLLRPEAIEQDKCCGICIEDYKTGDVMAIIPCNGMHRFHLQCIQPWLTQRAQMTCPFCRTELKFGKVLQAAT</sequence>
<dbReference type="OrthoDB" id="8062037at2759"/>
<evidence type="ECO:0000313" key="7">
    <source>
        <dbReference type="EMBL" id="KPI41189.1"/>
    </source>
</evidence>
<proteinExistence type="predicted"/>
<dbReference type="SUPFAM" id="SSF57850">
    <property type="entry name" value="RING/U-box"/>
    <property type="match status" value="1"/>
</dbReference>
<dbReference type="PANTHER" id="PTHR45931">
    <property type="entry name" value="SI:CH211-59O9.10"/>
    <property type="match status" value="1"/>
</dbReference>
<dbReference type="PROSITE" id="PS50089">
    <property type="entry name" value="ZF_RING_2"/>
    <property type="match status" value="1"/>
</dbReference>
<dbReference type="STRING" id="1664694.A0A0N0NNB8"/>
<evidence type="ECO:0000313" key="8">
    <source>
        <dbReference type="Proteomes" id="UP000038010"/>
    </source>
</evidence>
<dbReference type="AlphaFoldDB" id="A0A0N0NNB8"/>
<dbReference type="GO" id="GO:0061630">
    <property type="term" value="F:ubiquitin protein ligase activity"/>
    <property type="evidence" value="ECO:0007669"/>
    <property type="project" value="TreeGrafter"/>
</dbReference>
<dbReference type="Gene3D" id="3.30.40.10">
    <property type="entry name" value="Zinc/RING finger domain, C3HC4 (zinc finger)"/>
    <property type="match status" value="1"/>
</dbReference>
<evidence type="ECO:0000256" key="1">
    <source>
        <dbReference type="ARBA" id="ARBA00022723"/>
    </source>
</evidence>
<dbReference type="Proteomes" id="UP000038010">
    <property type="component" value="Unassembled WGS sequence"/>
</dbReference>
<dbReference type="CDD" id="cd16454">
    <property type="entry name" value="RING-H2_PA-TM-RING"/>
    <property type="match status" value="1"/>
</dbReference>
<evidence type="ECO:0000256" key="4">
    <source>
        <dbReference type="PROSITE-ProRule" id="PRU00175"/>
    </source>
</evidence>
<dbReference type="RefSeq" id="XP_018001152.1">
    <property type="nucleotide sequence ID" value="XM_018148546.1"/>
</dbReference>